<dbReference type="EMBL" id="UINC01161450">
    <property type="protein sequence ID" value="SVD60653.1"/>
    <property type="molecule type" value="Genomic_DNA"/>
</dbReference>
<sequence length="153" mass="17483">LPKVDDFTPAFWRRIRVIPFNRKFEGKNRDPNIIHKLKEESSGILNCIIQGFRDWTEQELSNPPNQVKQATDSYRNESDIVAQFVADCVTVVGGYEVSMSAKLIYERYKGWHKANEDGNPLSIQAFGKRMNQLGYKSKKIGGVKKYLGLETGL</sequence>
<feature type="non-terminal residue" evidence="2">
    <location>
        <position position="1"/>
    </location>
</feature>
<gene>
    <name evidence="2" type="ORF">METZ01_LOCUS413507</name>
</gene>
<dbReference type="GO" id="GO:0016787">
    <property type="term" value="F:hydrolase activity"/>
    <property type="evidence" value="ECO:0007669"/>
    <property type="project" value="UniProtKB-KW"/>
</dbReference>
<name>A0A382WPF9_9ZZZZ</name>
<dbReference type="AlphaFoldDB" id="A0A382WPF9"/>
<dbReference type="InterPro" id="IPR051620">
    <property type="entry name" value="ORF904-like_C"/>
</dbReference>
<keyword evidence="1" id="KW-0378">Hydrolase</keyword>
<dbReference type="PANTHER" id="PTHR35372">
    <property type="entry name" value="ATP BINDING PROTEIN-RELATED"/>
    <property type="match status" value="1"/>
</dbReference>
<dbReference type="PANTHER" id="PTHR35372:SF2">
    <property type="entry name" value="SF3 HELICASE DOMAIN-CONTAINING PROTEIN"/>
    <property type="match status" value="1"/>
</dbReference>
<accession>A0A382WPF9</accession>
<proteinExistence type="predicted"/>
<evidence type="ECO:0000256" key="1">
    <source>
        <dbReference type="ARBA" id="ARBA00022801"/>
    </source>
</evidence>
<organism evidence="2">
    <name type="scientific">marine metagenome</name>
    <dbReference type="NCBI Taxonomy" id="408172"/>
    <lineage>
        <taxon>unclassified sequences</taxon>
        <taxon>metagenomes</taxon>
        <taxon>ecological metagenomes</taxon>
    </lineage>
</organism>
<evidence type="ECO:0000313" key="2">
    <source>
        <dbReference type="EMBL" id="SVD60653.1"/>
    </source>
</evidence>
<protein>
    <submittedName>
        <fullName evidence="2">Uncharacterized protein</fullName>
    </submittedName>
</protein>
<reference evidence="2" key="1">
    <citation type="submission" date="2018-05" db="EMBL/GenBank/DDBJ databases">
        <authorList>
            <person name="Lanie J.A."/>
            <person name="Ng W.-L."/>
            <person name="Kazmierczak K.M."/>
            <person name="Andrzejewski T.M."/>
            <person name="Davidsen T.M."/>
            <person name="Wayne K.J."/>
            <person name="Tettelin H."/>
            <person name="Glass J.I."/>
            <person name="Rusch D."/>
            <person name="Podicherti R."/>
            <person name="Tsui H.-C.T."/>
            <person name="Winkler M.E."/>
        </authorList>
    </citation>
    <scope>NUCLEOTIDE SEQUENCE</scope>
</reference>
<dbReference type="GO" id="GO:0004386">
    <property type="term" value="F:helicase activity"/>
    <property type="evidence" value="ECO:0007669"/>
    <property type="project" value="UniProtKB-KW"/>
</dbReference>